<dbReference type="Proteomes" id="UP000186351">
    <property type="component" value="Chromosome"/>
</dbReference>
<gene>
    <name evidence="1" type="ORF">A4V02_10655</name>
</gene>
<organism evidence="1 2">
    <name type="scientific">Muribaculum intestinale</name>
    <dbReference type="NCBI Taxonomy" id="1796646"/>
    <lineage>
        <taxon>Bacteria</taxon>
        <taxon>Pseudomonadati</taxon>
        <taxon>Bacteroidota</taxon>
        <taxon>Bacteroidia</taxon>
        <taxon>Bacteroidales</taxon>
        <taxon>Muribaculaceae</taxon>
        <taxon>Muribaculum</taxon>
    </lineage>
</organism>
<reference evidence="2" key="1">
    <citation type="submission" date="2016-04" db="EMBL/GenBank/DDBJ databases">
        <title>Complete Genome Sequences of Twelve Strains of a Stable Defined Moderately Diverse Mouse Microbiota 2 (sDMDMm2).</title>
        <authorList>
            <person name="Uchimura Y."/>
            <person name="Wyss M."/>
            <person name="Brugiroux S."/>
            <person name="Limenitakis J.P."/>
            <person name="Stecher B."/>
            <person name="McCoy K.D."/>
            <person name="Macpherson A.J."/>
        </authorList>
    </citation>
    <scope>NUCLEOTIDE SEQUENCE [LARGE SCALE GENOMIC DNA]</scope>
    <source>
        <strain evidence="2">YL27</strain>
    </source>
</reference>
<proteinExistence type="predicted"/>
<dbReference type="InterPro" id="IPR032627">
    <property type="entry name" value="DUF4876"/>
</dbReference>
<sequence>MKHILLALLPLLALLCGCGDDSLSGAVDVARVNIQIERPSDLDSDADVTRGNLSFRNVSSGLTSQWLEGDDISVMPGLYDIDYSAEVRLPSGTVTQLKAARRSVVLPASSTPVNIVMQAYNNRIADDLVIAEVFFSGTLQSSGNQYYGDDYVKLYNNTDHVLYADGITLWESKFTTVDKYNYTPDILPEAVTVQALYTVPGSGTDHPVLPGEYFLLADTGIDHRTINPNSFDLSEADFEWYDVSTKPNNLDIDSPTVPNLDKWYCYTLSFFVLHNRGFRAYGISRIPVDRDTYLRDYLYTYNYDIITEAGVFPMETSAFRMPNEWVVDAVCCSVASRYAWNVVDASIDTGWTHCGTIDKDKTRYFHSVRRKVLYINDNGTPVLKDTNDSSADFNPDCIASEIELQATAADANGTPCTTLTFDGITPVTPDAEAAYRQANHR</sequence>
<dbReference type="EMBL" id="CP015402">
    <property type="protein sequence ID" value="ANU64119.1"/>
    <property type="molecule type" value="Genomic_DNA"/>
</dbReference>
<dbReference type="STRING" id="1796646.A4V02_10655"/>
<keyword evidence="2" id="KW-1185">Reference proteome</keyword>
<dbReference type="AlphaFoldDB" id="A0A1B1SBC4"/>
<dbReference type="RefSeq" id="WP_068961406.1">
    <property type="nucleotide sequence ID" value="NZ_CAJTAP010000001.1"/>
</dbReference>
<dbReference type="GeneID" id="65537330"/>
<evidence type="ECO:0000313" key="1">
    <source>
        <dbReference type="EMBL" id="ANU64119.1"/>
    </source>
</evidence>
<dbReference type="Pfam" id="PF16215">
    <property type="entry name" value="DUF4876"/>
    <property type="match status" value="1"/>
</dbReference>
<dbReference type="PROSITE" id="PS51257">
    <property type="entry name" value="PROKAR_LIPOPROTEIN"/>
    <property type="match status" value="1"/>
</dbReference>
<dbReference type="OrthoDB" id="1409865at2"/>
<accession>A0A1Z2XH81</accession>
<evidence type="ECO:0000313" key="2">
    <source>
        <dbReference type="Proteomes" id="UP000186351"/>
    </source>
</evidence>
<protein>
    <submittedName>
        <fullName evidence="1">DUF4876 domain-containing protein</fullName>
    </submittedName>
</protein>
<name>A0A1B1SBC4_9BACT</name>
<dbReference type="KEGG" id="pary:A4V02_10655"/>
<accession>A0A1B1SBC4</accession>